<keyword evidence="1" id="KW-0472">Membrane</keyword>
<dbReference type="AlphaFoldDB" id="A0A7Y6RAN3"/>
<protein>
    <submittedName>
        <fullName evidence="2">Uncharacterized protein</fullName>
    </submittedName>
</protein>
<accession>A0A7Y6RAN3</accession>
<dbReference type="Proteomes" id="UP000589984">
    <property type="component" value="Unassembled WGS sequence"/>
</dbReference>
<keyword evidence="3" id="KW-1185">Reference proteome</keyword>
<name>A0A7Y6RAN3_9GAMM</name>
<evidence type="ECO:0000256" key="1">
    <source>
        <dbReference type="SAM" id="Phobius"/>
    </source>
</evidence>
<evidence type="ECO:0000313" key="3">
    <source>
        <dbReference type="Proteomes" id="UP000589984"/>
    </source>
</evidence>
<feature type="transmembrane region" description="Helical" evidence="1">
    <location>
        <begin position="12"/>
        <end position="33"/>
    </location>
</feature>
<gene>
    <name evidence="2" type="ORF">HUO07_04560</name>
</gene>
<proteinExistence type="predicted"/>
<organism evidence="2 3">
    <name type="scientific">Vreelandella maris</name>
    <dbReference type="NCBI Taxonomy" id="2729617"/>
    <lineage>
        <taxon>Bacteria</taxon>
        <taxon>Pseudomonadati</taxon>
        <taxon>Pseudomonadota</taxon>
        <taxon>Gammaproteobacteria</taxon>
        <taxon>Oceanospirillales</taxon>
        <taxon>Halomonadaceae</taxon>
        <taxon>Vreelandella</taxon>
    </lineage>
</organism>
<keyword evidence="1" id="KW-1133">Transmembrane helix</keyword>
<evidence type="ECO:0000313" key="2">
    <source>
        <dbReference type="EMBL" id="NVF13444.1"/>
    </source>
</evidence>
<dbReference type="RefSeq" id="WP_176302559.1">
    <property type="nucleotide sequence ID" value="NZ_JABWCV010000004.1"/>
</dbReference>
<sequence>MMVSLLSEGGKAARGYVCIGVLLVGSLALPYLVKTAFSYKAAADVAQRQLADNQRQVDQEAGARAQLVRWQAVRDQWGTLAERADGLGWRTSLWDVRSIEVDNKRFSRREADTLMSSLESSSDSFMLPKSFSIKLVSDSSGSLYIDSPAQDQAGSIQLSLSGDYYSRRVQ</sequence>
<keyword evidence="1" id="KW-0812">Transmembrane</keyword>
<dbReference type="EMBL" id="JABWCV010000004">
    <property type="protein sequence ID" value="NVF13444.1"/>
    <property type="molecule type" value="Genomic_DNA"/>
</dbReference>
<comment type="caution">
    <text evidence="2">The sequence shown here is derived from an EMBL/GenBank/DDBJ whole genome shotgun (WGS) entry which is preliminary data.</text>
</comment>
<reference evidence="2 3" key="1">
    <citation type="submission" date="2020-06" db="EMBL/GenBank/DDBJ databases">
        <title>Halomonas sp. QX-1 draft genome sequence.</title>
        <authorList>
            <person name="Qiu X."/>
        </authorList>
    </citation>
    <scope>NUCLEOTIDE SEQUENCE [LARGE SCALE GENOMIC DNA]</scope>
    <source>
        <strain evidence="2 3">QX-1</strain>
    </source>
</reference>